<evidence type="ECO:0000313" key="9">
    <source>
        <dbReference type="EMBL" id="KIH76854.1"/>
    </source>
</evidence>
<accession>A0A0C2DTS3</accession>
<dbReference type="PANTHER" id="PTHR43652">
    <property type="entry name" value="BASIC AMINO ACID ANTIPORTER YFCC-RELATED"/>
    <property type="match status" value="1"/>
</dbReference>
<feature type="transmembrane region" description="Helical" evidence="7">
    <location>
        <begin position="543"/>
        <end position="561"/>
    </location>
</feature>
<feature type="transmembrane region" description="Helical" evidence="7">
    <location>
        <begin position="420"/>
        <end position="447"/>
    </location>
</feature>
<feature type="transmembrane region" description="Helical" evidence="7">
    <location>
        <begin position="581"/>
        <end position="601"/>
    </location>
</feature>
<evidence type="ECO:0000256" key="4">
    <source>
        <dbReference type="ARBA" id="ARBA00022737"/>
    </source>
</evidence>
<evidence type="ECO:0000256" key="5">
    <source>
        <dbReference type="ARBA" id="ARBA00022989"/>
    </source>
</evidence>
<comment type="caution">
    <text evidence="9">The sequence shown here is derived from an EMBL/GenBank/DDBJ whole genome shotgun (WGS) entry which is preliminary data.</text>
</comment>
<proteinExistence type="predicted"/>
<dbReference type="GO" id="GO:0005886">
    <property type="term" value="C:plasma membrane"/>
    <property type="evidence" value="ECO:0007669"/>
    <property type="project" value="TreeGrafter"/>
</dbReference>
<protein>
    <submittedName>
        <fullName evidence="9">Potassium transporter TrkA</fullName>
    </submittedName>
</protein>
<feature type="transmembrane region" description="Helical" evidence="7">
    <location>
        <begin position="34"/>
        <end position="52"/>
    </location>
</feature>
<feature type="transmembrane region" description="Helical" evidence="7">
    <location>
        <begin position="100"/>
        <end position="125"/>
    </location>
</feature>
<dbReference type="InterPro" id="IPR004680">
    <property type="entry name" value="Cit_transptr-like_dom"/>
</dbReference>
<dbReference type="InterPro" id="IPR051679">
    <property type="entry name" value="DASS-Related_Transporters"/>
</dbReference>
<gene>
    <name evidence="9" type="ORF">GFER_07040</name>
</gene>
<dbReference type="Pfam" id="PF03600">
    <property type="entry name" value="CitMHS"/>
    <property type="match status" value="1"/>
</dbReference>
<evidence type="ECO:0000256" key="2">
    <source>
        <dbReference type="ARBA" id="ARBA00022448"/>
    </source>
</evidence>
<dbReference type="EMBL" id="JWJD01000002">
    <property type="protein sequence ID" value="KIH76854.1"/>
    <property type="molecule type" value="Genomic_DNA"/>
</dbReference>
<keyword evidence="10" id="KW-1185">Reference proteome</keyword>
<dbReference type="InterPro" id="IPR006037">
    <property type="entry name" value="RCK_C"/>
</dbReference>
<reference evidence="9 10" key="1">
    <citation type="submission" date="2014-12" db="EMBL/GenBank/DDBJ databases">
        <title>Genomes of Geoalkalibacter ferrihydriticus and Geoalkalibacter subterraneus, two haloalkaliphilic metal-reducing members of the Geobacteraceae.</title>
        <authorList>
            <person name="Badalamenti J.P."/>
            <person name="Torres C.I."/>
            <person name="Krajmalnik-Brown R."/>
            <person name="Bond D.R."/>
        </authorList>
    </citation>
    <scope>NUCLEOTIDE SEQUENCE [LARGE SCALE GENOMIC DNA]</scope>
    <source>
        <strain evidence="9 10">DSM 17813</strain>
    </source>
</reference>
<dbReference type="InterPro" id="IPR036721">
    <property type="entry name" value="RCK_C_sf"/>
</dbReference>
<dbReference type="PROSITE" id="PS51202">
    <property type="entry name" value="RCK_C"/>
    <property type="match status" value="1"/>
</dbReference>
<evidence type="ECO:0000259" key="8">
    <source>
        <dbReference type="PROSITE" id="PS51202"/>
    </source>
</evidence>
<keyword evidence="2" id="KW-0813">Transport</keyword>
<feature type="transmembrane region" description="Helical" evidence="7">
    <location>
        <begin position="498"/>
        <end position="531"/>
    </location>
</feature>
<keyword evidence="4" id="KW-0677">Repeat</keyword>
<evidence type="ECO:0000313" key="10">
    <source>
        <dbReference type="Proteomes" id="UP000035068"/>
    </source>
</evidence>
<name>A0A0C2DTS3_9BACT</name>
<organism evidence="9 10">
    <name type="scientific">Geoalkalibacter ferrihydriticus DSM 17813</name>
    <dbReference type="NCBI Taxonomy" id="1121915"/>
    <lineage>
        <taxon>Bacteria</taxon>
        <taxon>Pseudomonadati</taxon>
        <taxon>Thermodesulfobacteriota</taxon>
        <taxon>Desulfuromonadia</taxon>
        <taxon>Desulfuromonadales</taxon>
        <taxon>Geoalkalibacteraceae</taxon>
        <taxon>Geoalkalibacter</taxon>
    </lineage>
</organism>
<dbReference type="Proteomes" id="UP000035068">
    <property type="component" value="Unassembled WGS sequence"/>
</dbReference>
<dbReference type="AlphaFoldDB" id="A0A0C2DTS3"/>
<evidence type="ECO:0000256" key="6">
    <source>
        <dbReference type="ARBA" id="ARBA00023136"/>
    </source>
</evidence>
<evidence type="ECO:0000256" key="7">
    <source>
        <dbReference type="SAM" id="Phobius"/>
    </source>
</evidence>
<evidence type="ECO:0000256" key="3">
    <source>
        <dbReference type="ARBA" id="ARBA00022692"/>
    </source>
</evidence>
<dbReference type="GO" id="GO:0006813">
    <property type="term" value="P:potassium ion transport"/>
    <property type="evidence" value="ECO:0007669"/>
    <property type="project" value="InterPro"/>
</dbReference>
<dbReference type="GO" id="GO:0008324">
    <property type="term" value="F:monoatomic cation transmembrane transporter activity"/>
    <property type="evidence" value="ECO:0007669"/>
    <property type="project" value="InterPro"/>
</dbReference>
<dbReference type="PANTHER" id="PTHR43652:SF2">
    <property type="entry name" value="BASIC AMINO ACID ANTIPORTER YFCC-RELATED"/>
    <property type="match status" value="1"/>
</dbReference>
<dbReference type="SUPFAM" id="SSF116726">
    <property type="entry name" value="TrkA C-terminal domain-like"/>
    <property type="match status" value="2"/>
</dbReference>
<feature type="transmembrane region" description="Helical" evidence="7">
    <location>
        <begin position="459"/>
        <end position="478"/>
    </location>
</feature>
<comment type="subcellular location">
    <subcellularLocation>
        <location evidence="1">Membrane</location>
        <topology evidence="1">Multi-pass membrane protein</topology>
    </subcellularLocation>
</comment>
<keyword evidence="5 7" id="KW-1133">Transmembrane helix</keyword>
<feature type="transmembrane region" description="Helical" evidence="7">
    <location>
        <begin position="6"/>
        <end position="27"/>
    </location>
</feature>
<keyword evidence="6 7" id="KW-0472">Membrane</keyword>
<feature type="transmembrane region" description="Helical" evidence="7">
    <location>
        <begin position="137"/>
        <end position="167"/>
    </location>
</feature>
<feature type="transmembrane region" description="Helical" evidence="7">
    <location>
        <begin position="179"/>
        <end position="201"/>
    </location>
</feature>
<feature type="domain" description="RCK C-terminal" evidence="8">
    <location>
        <begin position="221"/>
        <end position="305"/>
    </location>
</feature>
<evidence type="ECO:0000256" key="1">
    <source>
        <dbReference type="ARBA" id="ARBA00004141"/>
    </source>
</evidence>
<dbReference type="Gene3D" id="3.30.70.1450">
    <property type="entry name" value="Regulator of K+ conductance, C-terminal domain"/>
    <property type="match status" value="2"/>
</dbReference>
<keyword evidence="3 7" id="KW-0812">Transmembrane</keyword>
<sequence>MPKGVFMDSANIIVLMILAATVVLLVLDLLRIDVVAILCLLALAWTGILAPQEALSGFSSNAVVAMMGVMIMGRGVARTGLMDGFSRAVLRVAGEKRSKIVALVSVPVGLMSGFIQNIGAVVLFLPGVLDIARRRKLAASGLIMPIGFAAILGGTLSMVGSGPLILMNDLLRGAELEPFGLLSVTPVGLVLLTVGIGYFMLFGRFVLPAAHPEGQGLSEQEKLIEALRLPHHIRHYRIPANSPLQGKTPEQSGVWGDYRLNVLGLSDDKHIEYAPWRETRFAGGQLLALLGDDADVERFATDYGLLRQEHLALFARLGDPGQAGFAEVVIPPRSAMVGQSIRTFSLRKRYAVEPVMVFSKGEGLRGDFSDHQVLIGDTFIVYGLWEKIAELKETPDFVVVTPLTTEKKAPAKALPAAACFVAAIALAFSGAPISVAFLTGALAMVLLRVLSMQEAYQAIDWKVVFLLAGLIPLGLAMQKTGTADLLAGKLMALVQGAHPIFLVLSVAVLSTAFSLFISNVGAIVVLAPLVMSMASLGGLDPRALALMAAVCTANSFILPTHQVNAMLISAGGYRNSDYLKAGSGMTLIFLLVVVTVFYVFYL</sequence>